<dbReference type="PATRIC" id="fig|883066.3.peg.52"/>
<dbReference type="Gene3D" id="3.40.630.30">
    <property type="match status" value="1"/>
</dbReference>
<dbReference type="InterPro" id="IPR016181">
    <property type="entry name" value="Acyl_CoA_acyltransferase"/>
</dbReference>
<dbReference type="SUPFAM" id="SSF55729">
    <property type="entry name" value="Acyl-CoA N-acyltransferases (Nat)"/>
    <property type="match status" value="1"/>
</dbReference>
<evidence type="ECO:0008006" key="3">
    <source>
        <dbReference type="Google" id="ProtNLM"/>
    </source>
</evidence>
<dbReference type="STRING" id="202789.GCA_001457435_00118"/>
<name>K9EJE9_9ACTO</name>
<evidence type="ECO:0000313" key="1">
    <source>
        <dbReference type="EMBL" id="EKU95961.1"/>
    </source>
</evidence>
<evidence type="ECO:0000313" key="2">
    <source>
        <dbReference type="Proteomes" id="UP000009888"/>
    </source>
</evidence>
<organism evidence="1 2">
    <name type="scientific">Actinobaculum massiliense ACS-171-V-Col2</name>
    <dbReference type="NCBI Taxonomy" id="883066"/>
    <lineage>
        <taxon>Bacteria</taxon>
        <taxon>Bacillati</taxon>
        <taxon>Actinomycetota</taxon>
        <taxon>Actinomycetes</taxon>
        <taxon>Actinomycetales</taxon>
        <taxon>Actinomycetaceae</taxon>
        <taxon>Actinobaculum</taxon>
    </lineage>
</organism>
<accession>K9EJE9</accession>
<comment type="caution">
    <text evidence="1">The sequence shown here is derived from an EMBL/GenBank/DDBJ whole genome shotgun (WGS) entry which is preliminary data.</text>
</comment>
<dbReference type="Proteomes" id="UP000009888">
    <property type="component" value="Unassembled WGS sequence"/>
</dbReference>
<gene>
    <name evidence="1" type="ORF">HMPREF9233_00049</name>
</gene>
<proteinExistence type="predicted"/>
<dbReference type="EMBL" id="AGWL01000001">
    <property type="protein sequence ID" value="EKU95961.1"/>
    <property type="molecule type" value="Genomic_DNA"/>
</dbReference>
<dbReference type="RefSeq" id="WP_007000267.1">
    <property type="nucleotide sequence ID" value="NZ_JH992955.1"/>
</dbReference>
<keyword evidence="2" id="KW-1185">Reference proteome</keyword>
<dbReference type="eggNOG" id="COG0456">
    <property type="taxonomic scope" value="Bacteria"/>
</dbReference>
<dbReference type="AlphaFoldDB" id="K9EJE9"/>
<reference evidence="1 2" key="1">
    <citation type="submission" date="2012-09" db="EMBL/GenBank/DDBJ databases">
        <title>The Genome Sequence of Actinobaculum massiliae ACS-171-V-COL2.</title>
        <authorList>
            <consortium name="The Broad Institute Genome Sequencing Platform"/>
            <person name="Earl A."/>
            <person name="Ward D."/>
            <person name="Feldgarden M."/>
            <person name="Gevers D."/>
            <person name="Saerens B."/>
            <person name="Vaneechoutte M."/>
            <person name="Walker B."/>
            <person name="Young S.K."/>
            <person name="Zeng Q."/>
            <person name="Gargeya S."/>
            <person name="Fitzgerald M."/>
            <person name="Haas B."/>
            <person name="Abouelleil A."/>
            <person name="Alvarado L."/>
            <person name="Arachchi H.M."/>
            <person name="Berlin A."/>
            <person name="Chapman S.B."/>
            <person name="Goldberg J."/>
            <person name="Griggs A."/>
            <person name="Gujja S."/>
            <person name="Hansen M."/>
            <person name="Howarth C."/>
            <person name="Imamovic A."/>
            <person name="Larimer J."/>
            <person name="McCowen C."/>
            <person name="Montmayeur A."/>
            <person name="Murphy C."/>
            <person name="Neiman D."/>
            <person name="Pearson M."/>
            <person name="Priest M."/>
            <person name="Roberts A."/>
            <person name="Saif S."/>
            <person name="Shea T."/>
            <person name="Sisk P."/>
            <person name="Sykes S."/>
            <person name="Wortman J."/>
            <person name="Nusbaum C."/>
            <person name="Birren B."/>
        </authorList>
    </citation>
    <scope>NUCLEOTIDE SEQUENCE [LARGE SCALE GENOMIC DNA]</scope>
    <source>
        <strain evidence="2">ACS-171-V-Col2</strain>
    </source>
</reference>
<protein>
    <recommendedName>
        <fullName evidence="3">N-acetyltransferase domain-containing protein</fullName>
    </recommendedName>
</protein>
<dbReference type="HOGENOM" id="CLU_056890_0_1_11"/>
<sequence>MTAHLEELGPANIAEIHELIELVQEYDGASFRTSPAEVRSFFDPAREHVAFGARGESGRLEMYGMARLFDTAGSHPSVIISGVVHPAAPRERVKELAAQQVKAARALAVSQDQQVIAVAHLEPWEAERMSVLRAFGFTHAYSYVQMRRSLRASLPEYTPAPGIDFVPITREQDATVLGAHNSFHGEKLDYAVMTPEQWATERAFMDRDWSFLAVDRRGDRPRVVGYIIAARYEQDWQSLGWKEGYIDELSVRSTANVTAGLLIASMRAQRDAGMRYTSMDVTIDHGPDAQDAEERITGYEEIGFSPTTETKVLIKPVELA</sequence>